<evidence type="ECO:0000256" key="2">
    <source>
        <dbReference type="SAM" id="Phobius"/>
    </source>
</evidence>
<keyword evidence="2" id="KW-0472">Membrane</keyword>
<feature type="transmembrane region" description="Helical" evidence="2">
    <location>
        <begin position="238"/>
        <end position="256"/>
    </location>
</feature>
<gene>
    <name evidence="3" type="ORF">FDO65_01430</name>
</gene>
<dbReference type="OrthoDB" id="3579673at2"/>
<proteinExistence type="predicted"/>
<dbReference type="EMBL" id="SZZH01000001">
    <property type="protein sequence ID" value="TKV60407.1"/>
    <property type="molecule type" value="Genomic_DNA"/>
</dbReference>
<keyword evidence="2" id="KW-0812">Transmembrane</keyword>
<protein>
    <submittedName>
        <fullName evidence="3">Uncharacterized protein</fullName>
    </submittedName>
</protein>
<keyword evidence="2" id="KW-1133">Transmembrane helix</keyword>
<dbReference type="RefSeq" id="WP_137447711.1">
    <property type="nucleotide sequence ID" value="NZ_SZZH01000001.1"/>
</dbReference>
<feature type="transmembrane region" description="Helical" evidence="2">
    <location>
        <begin position="349"/>
        <end position="368"/>
    </location>
</feature>
<feature type="transmembrane region" description="Helical" evidence="2">
    <location>
        <begin position="207"/>
        <end position="231"/>
    </location>
</feature>
<dbReference type="AlphaFoldDB" id="A0A4U6QJ06"/>
<reference evidence="3 4" key="1">
    <citation type="submission" date="2019-05" db="EMBL/GenBank/DDBJ databases">
        <title>Nakamurella sp. N5BH11, whole genome shotgun sequence.</title>
        <authorList>
            <person name="Tuo L."/>
        </authorList>
    </citation>
    <scope>NUCLEOTIDE SEQUENCE [LARGE SCALE GENOMIC DNA]</scope>
    <source>
        <strain evidence="3 4">N5BH11</strain>
    </source>
</reference>
<organism evidence="3 4">
    <name type="scientific">Nakamurella flava</name>
    <dbReference type="NCBI Taxonomy" id="2576308"/>
    <lineage>
        <taxon>Bacteria</taxon>
        <taxon>Bacillati</taxon>
        <taxon>Actinomycetota</taxon>
        <taxon>Actinomycetes</taxon>
        <taxon>Nakamurellales</taxon>
        <taxon>Nakamurellaceae</taxon>
        <taxon>Nakamurella</taxon>
    </lineage>
</organism>
<name>A0A4U6QJ06_9ACTN</name>
<accession>A0A4U6QJ06</accession>
<sequence>MNRVPSETPTTGEVRPAGTGDWVSPAQAAGSRRTSWRNLFAGIWPVHRAILLGCVGAAALLALALVWYRQWAIGVASDVIAGPACRGGSALDSPDCSTAVLRTQLEVIRTPGSLLTLVCAALTAGAGVILGVSAFARDFEQRTQVLLLTQSVSRVRWWTAKTLVFLVPWPLAVLGLGVVASWSFTGVSQAFTPVGGFGDGPMDPQPFYLSALGLFIVGTVAVCTGVTIGILMRVTLGAILVASVMTAALVVGAEVARPHLVPSDRFVSASRDGGSVAVPADSWYQRNGYLDSDGREIVWDGNCSLYSTTDENTTAEEYVDIQQKCLDQAGIAAEYTDVIPADRFTQVRALWSGMLFVVSGLVLLAAFLRIRHRVL</sequence>
<comment type="caution">
    <text evidence="3">The sequence shown here is derived from an EMBL/GenBank/DDBJ whole genome shotgun (WGS) entry which is preliminary data.</text>
</comment>
<feature type="compositionally biased region" description="Polar residues" evidence="1">
    <location>
        <begin position="1"/>
        <end position="11"/>
    </location>
</feature>
<evidence type="ECO:0000256" key="1">
    <source>
        <dbReference type="SAM" id="MobiDB-lite"/>
    </source>
</evidence>
<feature type="transmembrane region" description="Helical" evidence="2">
    <location>
        <begin position="49"/>
        <end position="68"/>
    </location>
</feature>
<feature type="transmembrane region" description="Helical" evidence="2">
    <location>
        <begin position="114"/>
        <end position="136"/>
    </location>
</feature>
<feature type="region of interest" description="Disordered" evidence="1">
    <location>
        <begin position="1"/>
        <end position="24"/>
    </location>
</feature>
<dbReference type="Proteomes" id="UP000306985">
    <property type="component" value="Unassembled WGS sequence"/>
</dbReference>
<feature type="transmembrane region" description="Helical" evidence="2">
    <location>
        <begin position="163"/>
        <end position="187"/>
    </location>
</feature>
<evidence type="ECO:0000313" key="3">
    <source>
        <dbReference type="EMBL" id="TKV60407.1"/>
    </source>
</evidence>
<keyword evidence="4" id="KW-1185">Reference proteome</keyword>
<evidence type="ECO:0000313" key="4">
    <source>
        <dbReference type="Proteomes" id="UP000306985"/>
    </source>
</evidence>